<dbReference type="PANTHER" id="PTHR12126:SF16">
    <property type="entry name" value="MIOREX COMPLEX COMPONENT 2"/>
    <property type="match status" value="1"/>
</dbReference>
<dbReference type="InterPro" id="IPR036291">
    <property type="entry name" value="NAD(P)-bd_dom_sf"/>
</dbReference>
<protein>
    <submittedName>
        <fullName evidence="1">Ubiquinone biosynthesis protein</fullName>
    </submittedName>
</protein>
<reference evidence="1 2" key="1">
    <citation type="journal article" date="2023" name="Elife">
        <title>Identification of key yeast species and microbe-microbe interactions impacting larval growth of Drosophila in the wild.</title>
        <authorList>
            <person name="Mure A."/>
            <person name="Sugiura Y."/>
            <person name="Maeda R."/>
            <person name="Honda K."/>
            <person name="Sakurai N."/>
            <person name="Takahashi Y."/>
            <person name="Watada M."/>
            <person name="Katoh T."/>
            <person name="Gotoh A."/>
            <person name="Gotoh Y."/>
            <person name="Taniguchi I."/>
            <person name="Nakamura K."/>
            <person name="Hayashi T."/>
            <person name="Katayama T."/>
            <person name="Uemura T."/>
            <person name="Hattori Y."/>
        </authorList>
    </citation>
    <scope>NUCLEOTIDE SEQUENCE [LARGE SCALE GENOMIC DNA]</scope>
    <source>
        <strain evidence="1 2">KH-74</strain>
    </source>
</reference>
<dbReference type="AlphaFoldDB" id="A0AAV5RUV6"/>
<organism evidence="1 2">
    <name type="scientific">Maudiozyma humilis</name>
    <name type="common">Sour dough yeast</name>
    <name type="synonym">Kazachstania humilis</name>
    <dbReference type="NCBI Taxonomy" id="51915"/>
    <lineage>
        <taxon>Eukaryota</taxon>
        <taxon>Fungi</taxon>
        <taxon>Dikarya</taxon>
        <taxon>Ascomycota</taxon>
        <taxon>Saccharomycotina</taxon>
        <taxon>Saccharomycetes</taxon>
        <taxon>Saccharomycetales</taxon>
        <taxon>Saccharomycetaceae</taxon>
        <taxon>Maudiozyma</taxon>
    </lineage>
</organism>
<gene>
    <name evidence="1" type="ORF">DAKH74_018920</name>
</gene>
<dbReference type="EMBL" id="BTGD01000005">
    <property type="protein sequence ID" value="GMM55276.1"/>
    <property type="molecule type" value="Genomic_DNA"/>
</dbReference>
<evidence type="ECO:0000313" key="2">
    <source>
        <dbReference type="Proteomes" id="UP001377567"/>
    </source>
</evidence>
<name>A0AAV5RUV6_MAUHU</name>
<dbReference type="GO" id="GO:0044877">
    <property type="term" value="F:protein-containing complex binding"/>
    <property type="evidence" value="ECO:0007669"/>
    <property type="project" value="TreeGrafter"/>
</dbReference>
<accession>A0AAV5RUV6</accession>
<dbReference type="PANTHER" id="PTHR12126">
    <property type="entry name" value="NADH-UBIQUINONE OXIDOREDUCTASE 39 KDA SUBUNIT-RELATED"/>
    <property type="match status" value="1"/>
</dbReference>
<keyword evidence="1" id="KW-0830">Ubiquinone</keyword>
<dbReference type="InterPro" id="IPR051207">
    <property type="entry name" value="ComplexI_NDUFA9_subunit"/>
</dbReference>
<dbReference type="SUPFAM" id="SSF51735">
    <property type="entry name" value="NAD(P)-binding Rossmann-fold domains"/>
    <property type="match status" value="1"/>
</dbReference>
<sequence>MIQKVVVFGGNGFLGKRICQQAVLNGLQVVGLSRSGKAPQALGNDKYWIKEVSWKSANVFQPDTYKEHLQDATDVVDTIGILLENENYKKGIRDGFSLSSLLPLPTLSRNPLLSSTPDKPVHNPDFNYKRMNTESAMVLADTFRSILQNREFDPSVKPSFSYVSADRGFAMVPSGYINSKRRAEDYLLNQSYSDESPFRSIIIRPGFMFDELKTTQFNDLRTVMHDAIEVLNCANKLVLRKQCKQVNNLIRPTISTQQVGRALVEKIKDNGFNGIVGLDELLKG</sequence>
<proteinExistence type="predicted"/>
<dbReference type="Gene3D" id="3.40.50.720">
    <property type="entry name" value="NAD(P)-binding Rossmann-like Domain"/>
    <property type="match status" value="1"/>
</dbReference>
<comment type="caution">
    <text evidence="1">The sequence shown here is derived from an EMBL/GenBank/DDBJ whole genome shotgun (WGS) entry which is preliminary data.</text>
</comment>
<keyword evidence="2" id="KW-1185">Reference proteome</keyword>
<dbReference type="Proteomes" id="UP001377567">
    <property type="component" value="Unassembled WGS sequence"/>
</dbReference>
<dbReference type="GO" id="GO:0005739">
    <property type="term" value="C:mitochondrion"/>
    <property type="evidence" value="ECO:0007669"/>
    <property type="project" value="TreeGrafter"/>
</dbReference>
<evidence type="ECO:0000313" key="1">
    <source>
        <dbReference type="EMBL" id="GMM55276.1"/>
    </source>
</evidence>